<organism evidence="1 2">
    <name type="scientific">Taxus chinensis</name>
    <name type="common">Chinese yew</name>
    <name type="synonym">Taxus wallichiana var. chinensis</name>
    <dbReference type="NCBI Taxonomy" id="29808"/>
    <lineage>
        <taxon>Eukaryota</taxon>
        <taxon>Viridiplantae</taxon>
        <taxon>Streptophyta</taxon>
        <taxon>Embryophyta</taxon>
        <taxon>Tracheophyta</taxon>
        <taxon>Spermatophyta</taxon>
        <taxon>Pinopsida</taxon>
        <taxon>Pinidae</taxon>
        <taxon>Conifers II</taxon>
        <taxon>Cupressales</taxon>
        <taxon>Taxaceae</taxon>
        <taxon>Taxus</taxon>
    </lineage>
</organism>
<name>A0AA38CWR2_TAXCH</name>
<feature type="non-terminal residue" evidence="1">
    <location>
        <position position="1"/>
    </location>
</feature>
<reference evidence="1 2" key="1">
    <citation type="journal article" date="2021" name="Nat. Plants">
        <title>The Taxus genome provides insights into paclitaxel biosynthesis.</title>
        <authorList>
            <person name="Xiong X."/>
            <person name="Gou J."/>
            <person name="Liao Q."/>
            <person name="Li Y."/>
            <person name="Zhou Q."/>
            <person name="Bi G."/>
            <person name="Li C."/>
            <person name="Du R."/>
            <person name="Wang X."/>
            <person name="Sun T."/>
            <person name="Guo L."/>
            <person name="Liang H."/>
            <person name="Lu P."/>
            <person name="Wu Y."/>
            <person name="Zhang Z."/>
            <person name="Ro D.K."/>
            <person name="Shang Y."/>
            <person name="Huang S."/>
            <person name="Yan J."/>
        </authorList>
    </citation>
    <scope>NUCLEOTIDE SEQUENCE [LARGE SCALE GENOMIC DNA]</scope>
    <source>
        <strain evidence="1">Ta-2019</strain>
    </source>
</reference>
<comment type="caution">
    <text evidence="1">The sequence shown here is derived from an EMBL/GenBank/DDBJ whole genome shotgun (WGS) entry which is preliminary data.</text>
</comment>
<accession>A0AA38CWR2</accession>
<protein>
    <submittedName>
        <fullName evidence="1">Uncharacterized protein</fullName>
    </submittedName>
</protein>
<gene>
    <name evidence="1" type="ORF">KI387_009222</name>
</gene>
<dbReference type="Proteomes" id="UP000824469">
    <property type="component" value="Unassembled WGS sequence"/>
</dbReference>
<proteinExistence type="predicted"/>
<evidence type="ECO:0000313" key="2">
    <source>
        <dbReference type="Proteomes" id="UP000824469"/>
    </source>
</evidence>
<keyword evidence="2" id="KW-1185">Reference proteome</keyword>
<dbReference type="AlphaFoldDB" id="A0AA38CWR2"/>
<feature type="non-terminal residue" evidence="1">
    <location>
        <position position="72"/>
    </location>
</feature>
<dbReference type="EMBL" id="JAHRHJ020000008">
    <property type="protein sequence ID" value="KAH9304818.1"/>
    <property type="molecule type" value="Genomic_DNA"/>
</dbReference>
<evidence type="ECO:0000313" key="1">
    <source>
        <dbReference type="EMBL" id="KAH9304818.1"/>
    </source>
</evidence>
<sequence>KWATCVGGSVQMDMSFATIPIEGSFVKLPSEKKMLYLIEYPNNASYEVLHAEIDIDNSMSYVAFKEYEIDQC</sequence>